<accession>A0ABR3FEK4</accession>
<dbReference type="EMBL" id="JBAHYK010000473">
    <property type="protein sequence ID" value="KAL0573704.1"/>
    <property type="molecule type" value="Genomic_DNA"/>
</dbReference>
<sequence length="170" mass="17830">MALKLFFLLASTLASVALVSAGGQNGTHGPCVPDFHSQPITILNYQGDYIEIAGVDGFMPERVGKEPEIAFIIKDASDPHKAVTVQGDNSSTLAWEPVSYNNVTQLFNITCTSCTPHNAFGSAVAADKCTVKAGTGKNAKNMCLDAKSSEAGLKVCNSSSAEQLFSVVSL</sequence>
<gene>
    <name evidence="2" type="ORF">V5O48_008247</name>
</gene>
<comment type="caution">
    <text evidence="2">The sequence shown here is derived from an EMBL/GenBank/DDBJ whole genome shotgun (WGS) entry which is preliminary data.</text>
</comment>
<keyword evidence="1" id="KW-0732">Signal</keyword>
<feature type="signal peptide" evidence="1">
    <location>
        <begin position="1"/>
        <end position="21"/>
    </location>
</feature>
<dbReference type="Proteomes" id="UP001465976">
    <property type="component" value="Unassembled WGS sequence"/>
</dbReference>
<organism evidence="2 3">
    <name type="scientific">Marasmius crinis-equi</name>
    <dbReference type="NCBI Taxonomy" id="585013"/>
    <lineage>
        <taxon>Eukaryota</taxon>
        <taxon>Fungi</taxon>
        <taxon>Dikarya</taxon>
        <taxon>Basidiomycota</taxon>
        <taxon>Agaricomycotina</taxon>
        <taxon>Agaricomycetes</taxon>
        <taxon>Agaricomycetidae</taxon>
        <taxon>Agaricales</taxon>
        <taxon>Marasmiineae</taxon>
        <taxon>Marasmiaceae</taxon>
        <taxon>Marasmius</taxon>
    </lineage>
</organism>
<evidence type="ECO:0000313" key="3">
    <source>
        <dbReference type="Proteomes" id="UP001465976"/>
    </source>
</evidence>
<protein>
    <submittedName>
        <fullName evidence="2">Uncharacterized protein</fullName>
    </submittedName>
</protein>
<keyword evidence="3" id="KW-1185">Reference proteome</keyword>
<proteinExistence type="predicted"/>
<feature type="chain" id="PRO_5046302625" evidence="1">
    <location>
        <begin position="22"/>
        <end position="170"/>
    </location>
</feature>
<evidence type="ECO:0000256" key="1">
    <source>
        <dbReference type="SAM" id="SignalP"/>
    </source>
</evidence>
<evidence type="ECO:0000313" key="2">
    <source>
        <dbReference type="EMBL" id="KAL0573704.1"/>
    </source>
</evidence>
<reference evidence="2 3" key="1">
    <citation type="submission" date="2024-02" db="EMBL/GenBank/DDBJ databases">
        <title>A draft genome for the cacao thread blight pathogen Marasmius crinis-equi.</title>
        <authorList>
            <person name="Cohen S.P."/>
            <person name="Baruah I.K."/>
            <person name="Amoako-Attah I."/>
            <person name="Bukari Y."/>
            <person name="Meinhardt L.W."/>
            <person name="Bailey B.A."/>
        </authorList>
    </citation>
    <scope>NUCLEOTIDE SEQUENCE [LARGE SCALE GENOMIC DNA]</scope>
    <source>
        <strain evidence="2 3">GH-76</strain>
    </source>
</reference>
<name>A0ABR3FEK4_9AGAR</name>